<evidence type="ECO:0000313" key="1">
    <source>
        <dbReference type="EMBL" id="OCX43544.1"/>
    </source>
</evidence>
<comment type="caution">
    <text evidence="1">The sequence shown here is derived from an EMBL/GenBank/DDBJ whole genome shotgun (WGS) entry which is preliminary data.</text>
</comment>
<dbReference type="EMBL" id="LXSU01000040">
    <property type="protein sequence ID" value="OCX43544.1"/>
    <property type="molecule type" value="Genomic_DNA"/>
</dbReference>
<proteinExistence type="predicted"/>
<reference evidence="1 2" key="1">
    <citation type="submission" date="2016-05" db="EMBL/GenBank/DDBJ databases">
        <authorList>
            <person name="Caceres A."/>
            <person name="Munoz I."/>
            <person name="Iraola G."/>
            <person name="Diaz-Viraque F."/>
            <person name="Greif G."/>
            <person name="Collado L."/>
        </authorList>
    </citation>
    <scope>NUCLEOTIDE SEQUENCE [LARGE SCALE GENOMIC DNA]</scope>
    <source>
        <strain evidence="1 2">WBE38</strain>
    </source>
</reference>
<dbReference type="AlphaFoldDB" id="A0AA91FRR4"/>
<dbReference type="Proteomes" id="UP000094873">
    <property type="component" value="Unassembled WGS sequence"/>
</dbReference>
<name>A0AA91FRR4_9BACT</name>
<evidence type="ECO:0008006" key="3">
    <source>
        <dbReference type="Google" id="ProtNLM"/>
    </source>
</evidence>
<organism evidence="1 2">
    <name type="scientific">Campylobacter ornithocola</name>
    <dbReference type="NCBI Taxonomy" id="1848766"/>
    <lineage>
        <taxon>Bacteria</taxon>
        <taxon>Pseudomonadati</taxon>
        <taxon>Campylobacterota</taxon>
        <taxon>Epsilonproteobacteria</taxon>
        <taxon>Campylobacterales</taxon>
        <taxon>Campylobacteraceae</taxon>
        <taxon>Campylobacter</taxon>
    </lineage>
</organism>
<keyword evidence="2" id="KW-1185">Reference proteome</keyword>
<protein>
    <recommendedName>
        <fullName evidence="3">Phage tail tape measure protein</fullName>
    </recommendedName>
</protein>
<evidence type="ECO:0000313" key="2">
    <source>
        <dbReference type="Proteomes" id="UP000094873"/>
    </source>
</evidence>
<accession>A0AA91FRR4</accession>
<gene>
    <name evidence="1" type="ORF">A7X81_00660</name>
</gene>
<sequence>MENAGSIGIGVVLGLVTKNASAVGKIVKDFNNLEKVAAKTKLGISGLQKQLDILKLNSNLREELKAQRKRVAR</sequence>